<protein>
    <submittedName>
        <fullName evidence="2">Uncharacterized protein</fullName>
    </submittedName>
</protein>
<keyword evidence="1" id="KW-0812">Transmembrane</keyword>
<dbReference type="AlphaFoldDB" id="A0A3R9QHD3"/>
<name>A0A3R9QHD3_9BACI</name>
<evidence type="ECO:0000313" key="3">
    <source>
        <dbReference type="Proteomes" id="UP000275076"/>
    </source>
</evidence>
<organism evidence="2 3">
    <name type="scientific">Salibacterium salarium</name>
    <dbReference type="NCBI Taxonomy" id="284579"/>
    <lineage>
        <taxon>Bacteria</taxon>
        <taxon>Bacillati</taxon>
        <taxon>Bacillota</taxon>
        <taxon>Bacilli</taxon>
        <taxon>Bacillales</taxon>
        <taxon>Bacillaceae</taxon>
    </lineage>
</organism>
<reference evidence="2 3" key="1">
    <citation type="submission" date="2018-10" db="EMBL/GenBank/DDBJ databases">
        <title>Draft genome sequence of Bacillus salarius IM0101, isolated from a hypersaline soil in Inner Mongolia, China.</title>
        <authorList>
            <person name="Yamprayoonswat W."/>
            <person name="Boonvisut S."/>
            <person name="Jumpathong W."/>
            <person name="Sittihan S."/>
            <person name="Ruangsuj P."/>
            <person name="Wanthongcharoen S."/>
            <person name="Thongpramul N."/>
            <person name="Pimmason S."/>
            <person name="Yu B."/>
            <person name="Yasawong M."/>
        </authorList>
    </citation>
    <scope>NUCLEOTIDE SEQUENCE [LARGE SCALE GENOMIC DNA]</scope>
    <source>
        <strain evidence="2 3">IM0101</strain>
    </source>
</reference>
<feature type="transmembrane region" description="Helical" evidence="1">
    <location>
        <begin position="75"/>
        <end position="96"/>
    </location>
</feature>
<keyword evidence="3" id="KW-1185">Reference proteome</keyword>
<gene>
    <name evidence="2" type="ORF">D7Z54_25725</name>
</gene>
<keyword evidence="1" id="KW-1133">Transmembrane helix</keyword>
<dbReference type="EMBL" id="RBVX01000036">
    <property type="protein sequence ID" value="RSL30504.1"/>
    <property type="molecule type" value="Genomic_DNA"/>
</dbReference>
<keyword evidence="1" id="KW-0472">Membrane</keyword>
<proteinExistence type="predicted"/>
<accession>A0A3R9QHD3</accession>
<sequence length="99" mass="11637">MFIKNVIQEDHPFVCSFDGLFLLMTVKFSKEHLQSCEDCTNYFRYVERNLPSNDSIDGDAEKNDQKLMKGIKRRIYTMMFIAILIGVLVGSFSWFLHFL</sequence>
<dbReference type="Proteomes" id="UP000275076">
    <property type="component" value="Unassembled WGS sequence"/>
</dbReference>
<comment type="caution">
    <text evidence="2">The sequence shown here is derived from an EMBL/GenBank/DDBJ whole genome shotgun (WGS) entry which is preliminary data.</text>
</comment>
<evidence type="ECO:0000313" key="2">
    <source>
        <dbReference type="EMBL" id="RSL30504.1"/>
    </source>
</evidence>
<evidence type="ECO:0000256" key="1">
    <source>
        <dbReference type="SAM" id="Phobius"/>
    </source>
</evidence>